<keyword evidence="3" id="KW-0812">Transmembrane</keyword>
<dbReference type="Pfam" id="PF25426">
    <property type="entry name" value="AAA_lid_BCS1"/>
    <property type="match status" value="1"/>
</dbReference>
<dbReference type="OrthoDB" id="10251412at2759"/>
<keyword evidence="8" id="KW-1133">Transmembrane helix</keyword>
<keyword evidence="4 12" id="KW-0547">Nucleotide-binding</keyword>
<evidence type="ECO:0000256" key="9">
    <source>
        <dbReference type="ARBA" id="ARBA00023128"/>
    </source>
</evidence>
<evidence type="ECO:0000256" key="10">
    <source>
        <dbReference type="ARBA" id="ARBA00023136"/>
    </source>
</evidence>
<evidence type="ECO:0000256" key="2">
    <source>
        <dbReference type="ARBA" id="ARBA00007448"/>
    </source>
</evidence>
<dbReference type="InterPro" id="IPR003959">
    <property type="entry name" value="ATPase_AAA_core"/>
</dbReference>
<accession>A0A6A6I6D5</accession>
<dbReference type="InterPro" id="IPR027417">
    <property type="entry name" value="P-loop_NTPase"/>
</dbReference>
<dbReference type="AlphaFoldDB" id="A0A6A6I6D5"/>
<dbReference type="Proteomes" id="UP000800094">
    <property type="component" value="Unassembled WGS sequence"/>
</dbReference>
<evidence type="ECO:0000259" key="13">
    <source>
        <dbReference type="SMART" id="SM00382"/>
    </source>
</evidence>
<proteinExistence type="inferred from homology"/>
<dbReference type="GeneID" id="54587764"/>
<dbReference type="SMART" id="SM00382">
    <property type="entry name" value="AAA"/>
    <property type="match status" value="1"/>
</dbReference>
<comment type="similarity">
    <text evidence="2">Belongs to the AAA ATPase family. BCS1 subfamily.</text>
</comment>
<dbReference type="InterPro" id="IPR050747">
    <property type="entry name" value="Mitochondrial_chaperone_BCS1"/>
</dbReference>
<evidence type="ECO:0000256" key="8">
    <source>
        <dbReference type="ARBA" id="ARBA00022989"/>
    </source>
</evidence>
<keyword evidence="15" id="KW-1185">Reference proteome</keyword>
<dbReference type="PANTHER" id="PTHR23070">
    <property type="entry name" value="BCS1 AAA-TYPE ATPASE"/>
    <property type="match status" value="1"/>
</dbReference>
<keyword evidence="9" id="KW-0496">Mitochondrion</keyword>
<keyword evidence="6 14" id="KW-0378">Hydrolase</keyword>
<keyword evidence="5" id="KW-0999">Mitochondrion inner membrane</keyword>
<dbReference type="InterPro" id="IPR014851">
    <property type="entry name" value="BCS1_N"/>
</dbReference>
<dbReference type="GO" id="GO:0005524">
    <property type="term" value="F:ATP binding"/>
    <property type="evidence" value="ECO:0007669"/>
    <property type="project" value="UniProtKB-KW"/>
</dbReference>
<evidence type="ECO:0000313" key="14">
    <source>
        <dbReference type="EMBL" id="KAF2245110.1"/>
    </source>
</evidence>
<dbReference type="EMBL" id="ML987201">
    <property type="protein sequence ID" value="KAF2245110.1"/>
    <property type="molecule type" value="Genomic_DNA"/>
</dbReference>
<evidence type="ECO:0000256" key="6">
    <source>
        <dbReference type="ARBA" id="ARBA00022801"/>
    </source>
</evidence>
<dbReference type="InterPro" id="IPR057495">
    <property type="entry name" value="AAA_lid_BCS1"/>
</dbReference>
<comment type="catalytic activity">
    <reaction evidence="11">
        <text>ATP + H2O = ADP + phosphate + H(+)</text>
        <dbReference type="Rhea" id="RHEA:13065"/>
        <dbReference type="ChEBI" id="CHEBI:15377"/>
        <dbReference type="ChEBI" id="CHEBI:15378"/>
        <dbReference type="ChEBI" id="CHEBI:30616"/>
        <dbReference type="ChEBI" id="CHEBI:43474"/>
        <dbReference type="ChEBI" id="CHEBI:456216"/>
    </reaction>
    <physiologicalReaction direction="left-to-right" evidence="11">
        <dbReference type="Rhea" id="RHEA:13066"/>
    </physiologicalReaction>
</comment>
<dbReference type="InterPro" id="IPR003960">
    <property type="entry name" value="ATPase_AAA_CS"/>
</dbReference>
<dbReference type="GO" id="GO:0005743">
    <property type="term" value="C:mitochondrial inner membrane"/>
    <property type="evidence" value="ECO:0007669"/>
    <property type="project" value="UniProtKB-SubCell"/>
</dbReference>
<dbReference type="GO" id="GO:0016887">
    <property type="term" value="F:ATP hydrolysis activity"/>
    <property type="evidence" value="ECO:0007669"/>
    <property type="project" value="InterPro"/>
</dbReference>
<dbReference type="Pfam" id="PF08740">
    <property type="entry name" value="BCS1_N"/>
    <property type="match status" value="1"/>
</dbReference>
<comment type="subcellular location">
    <subcellularLocation>
        <location evidence="1">Mitochondrion inner membrane</location>
        <topology evidence="1">Single-pass membrane protein</topology>
    </subcellularLocation>
</comment>
<keyword evidence="10" id="KW-0472">Membrane</keyword>
<evidence type="ECO:0000256" key="3">
    <source>
        <dbReference type="ARBA" id="ARBA00022692"/>
    </source>
</evidence>
<evidence type="ECO:0000256" key="12">
    <source>
        <dbReference type="RuleBase" id="RU003651"/>
    </source>
</evidence>
<feature type="domain" description="AAA+ ATPase" evidence="13">
    <location>
        <begin position="195"/>
        <end position="320"/>
    </location>
</feature>
<dbReference type="RefSeq" id="XP_033680114.1">
    <property type="nucleotide sequence ID" value="XM_033834434.1"/>
</dbReference>
<dbReference type="Pfam" id="PF00004">
    <property type="entry name" value="AAA"/>
    <property type="match status" value="1"/>
</dbReference>
<dbReference type="SUPFAM" id="SSF52540">
    <property type="entry name" value="P-loop containing nucleoside triphosphate hydrolases"/>
    <property type="match status" value="1"/>
</dbReference>
<dbReference type="InterPro" id="IPR003593">
    <property type="entry name" value="AAA+_ATPase"/>
</dbReference>
<dbReference type="Gene3D" id="3.40.50.300">
    <property type="entry name" value="P-loop containing nucleotide triphosphate hydrolases"/>
    <property type="match status" value="1"/>
</dbReference>
<evidence type="ECO:0000256" key="7">
    <source>
        <dbReference type="ARBA" id="ARBA00022840"/>
    </source>
</evidence>
<gene>
    <name evidence="14" type="ORF">BU26DRAFT_578764</name>
</gene>
<dbReference type="PROSITE" id="PS00674">
    <property type="entry name" value="AAA"/>
    <property type="match status" value="1"/>
</dbReference>
<evidence type="ECO:0000256" key="1">
    <source>
        <dbReference type="ARBA" id="ARBA00004434"/>
    </source>
</evidence>
<organism evidence="14 15">
    <name type="scientific">Trematosphaeria pertusa</name>
    <dbReference type="NCBI Taxonomy" id="390896"/>
    <lineage>
        <taxon>Eukaryota</taxon>
        <taxon>Fungi</taxon>
        <taxon>Dikarya</taxon>
        <taxon>Ascomycota</taxon>
        <taxon>Pezizomycotina</taxon>
        <taxon>Dothideomycetes</taxon>
        <taxon>Pleosporomycetidae</taxon>
        <taxon>Pleosporales</taxon>
        <taxon>Massarineae</taxon>
        <taxon>Trematosphaeriaceae</taxon>
        <taxon>Trematosphaeria</taxon>
    </lineage>
</organism>
<evidence type="ECO:0000256" key="5">
    <source>
        <dbReference type="ARBA" id="ARBA00022792"/>
    </source>
</evidence>
<evidence type="ECO:0000313" key="15">
    <source>
        <dbReference type="Proteomes" id="UP000800094"/>
    </source>
</evidence>
<protein>
    <submittedName>
        <fullName evidence="14">P-loop containing nucleoside triphosphate hydrolase protein</fullName>
    </submittedName>
</protein>
<reference evidence="14" key="1">
    <citation type="journal article" date="2020" name="Stud. Mycol.">
        <title>101 Dothideomycetes genomes: a test case for predicting lifestyles and emergence of pathogens.</title>
        <authorList>
            <person name="Haridas S."/>
            <person name="Albert R."/>
            <person name="Binder M."/>
            <person name="Bloem J."/>
            <person name="Labutti K."/>
            <person name="Salamov A."/>
            <person name="Andreopoulos B."/>
            <person name="Baker S."/>
            <person name="Barry K."/>
            <person name="Bills G."/>
            <person name="Bluhm B."/>
            <person name="Cannon C."/>
            <person name="Castanera R."/>
            <person name="Culley D."/>
            <person name="Daum C."/>
            <person name="Ezra D."/>
            <person name="Gonzalez J."/>
            <person name="Henrissat B."/>
            <person name="Kuo A."/>
            <person name="Liang C."/>
            <person name="Lipzen A."/>
            <person name="Lutzoni F."/>
            <person name="Magnuson J."/>
            <person name="Mondo S."/>
            <person name="Nolan M."/>
            <person name="Ohm R."/>
            <person name="Pangilinan J."/>
            <person name="Park H.-J."/>
            <person name="Ramirez L."/>
            <person name="Alfaro M."/>
            <person name="Sun H."/>
            <person name="Tritt A."/>
            <person name="Yoshinaga Y."/>
            <person name="Zwiers L.-H."/>
            <person name="Turgeon B."/>
            <person name="Goodwin S."/>
            <person name="Spatafora J."/>
            <person name="Crous P."/>
            <person name="Grigoriev I."/>
        </authorList>
    </citation>
    <scope>NUCLEOTIDE SEQUENCE</scope>
    <source>
        <strain evidence="14">CBS 122368</strain>
    </source>
</reference>
<evidence type="ECO:0000256" key="11">
    <source>
        <dbReference type="ARBA" id="ARBA00048778"/>
    </source>
</evidence>
<name>A0A6A6I6D5_9PLEO</name>
<evidence type="ECO:0000256" key="4">
    <source>
        <dbReference type="ARBA" id="ARBA00022741"/>
    </source>
</evidence>
<sequence>MASFSNATSQIQSIMSEQISLLDLLFPGFTPLSSFVWPLLSGAPSLYGRLLCICGMLVLIGKYGPEYFGTLLEAHFTSKMEAYIGNDTKKLLHYSPWNGRFYFWHKRYLFVFERMQTRGELGFSREEASISYFGRNPDVLRQLLNECRQHYLGLNKRDMSTVVLNKKLKEMLVNDILEFLNLTTWKWYSTRSIPYQRGYLFYRLPRTGKSSFSLSVAEQLNLDLYILNIPTLDNYSLKALFAELSRHCVVLLEDIDASTSSAQMPALKTLSLSTLLNVLDDIGSPEGRVLIMTTNHIEHLDPALIRPSRVDTKVEFRLADEDMIHQMFFFVYDPQSINVTGDDESEHGVSRTRAEKLCDLPQLAQEFVAKVPKLEFSSAEIMSLLLANKQSPRHAIASVDGEDQR</sequence>
<keyword evidence="7 12" id="KW-0067">ATP-binding</keyword>